<evidence type="ECO:0000259" key="2">
    <source>
        <dbReference type="Pfam" id="PF00156"/>
    </source>
</evidence>
<keyword evidence="5" id="KW-1185">Reference proteome</keyword>
<name>A0ABS4ECV1_9FIRM</name>
<evidence type="ECO:0000313" key="5">
    <source>
        <dbReference type="Proteomes" id="UP000767291"/>
    </source>
</evidence>
<accession>A0ABS4ECV1</accession>
<dbReference type="PANTHER" id="PTHR47505">
    <property type="entry name" value="DNA UTILIZATION PROTEIN YHGH"/>
    <property type="match status" value="1"/>
</dbReference>
<organism evidence="4 5">
    <name type="scientific">Metaclostridioides mangenotii</name>
    <dbReference type="NCBI Taxonomy" id="1540"/>
    <lineage>
        <taxon>Bacteria</taxon>
        <taxon>Bacillati</taxon>
        <taxon>Bacillota</taxon>
        <taxon>Clostridia</taxon>
        <taxon>Peptostreptococcales</taxon>
        <taxon>Peptostreptococcaceae</taxon>
        <taxon>Metaclostridioides</taxon>
    </lineage>
</organism>
<dbReference type="PANTHER" id="PTHR47505:SF1">
    <property type="entry name" value="DNA UTILIZATION PROTEIN YHGH"/>
    <property type="match status" value="1"/>
</dbReference>
<dbReference type="Proteomes" id="UP000767291">
    <property type="component" value="Unassembled WGS sequence"/>
</dbReference>
<dbReference type="Gene3D" id="3.40.50.2020">
    <property type="match status" value="1"/>
</dbReference>
<evidence type="ECO:0000256" key="1">
    <source>
        <dbReference type="ARBA" id="ARBA00008007"/>
    </source>
</evidence>
<proteinExistence type="inferred from homology"/>
<evidence type="ECO:0000313" key="4">
    <source>
        <dbReference type="EMBL" id="MBP1855767.1"/>
    </source>
</evidence>
<evidence type="ECO:0000259" key="3">
    <source>
        <dbReference type="Pfam" id="PF18912"/>
    </source>
</evidence>
<dbReference type="InterPro" id="IPR051910">
    <property type="entry name" value="ComF/GntX_DNA_util-trans"/>
</dbReference>
<protein>
    <submittedName>
        <fullName evidence="4">Competence protein ComFC</fullName>
    </submittedName>
</protein>
<reference evidence="4 5" key="1">
    <citation type="submission" date="2021-03" db="EMBL/GenBank/DDBJ databases">
        <title>Genomic Encyclopedia of Type Strains, Phase IV (KMG-IV): sequencing the most valuable type-strain genomes for metagenomic binning, comparative biology and taxonomic classification.</title>
        <authorList>
            <person name="Goeker M."/>
        </authorList>
    </citation>
    <scope>NUCLEOTIDE SEQUENCE [LARGE SCALE GENOMIC DNA]</scope>
    <source>
        <strain evidence="4 5">DSM 1289</strain>
    </source>
</reference>
<sequence length="276" mass="32113">MYNNANSKGSNKGDNSDSYRDKLYKIYGEFLEILYPQNINCILCSRPIKKSNSYSMCKSCFDELNFILNGCGKCGKFKINYSLEKQFIDECNFCHSKTFYFEKAISCIEYNDISKRLILGLKYSSKTYMCKYIAQIMKEKLDIENIKFDYLTYVPLHKKRLKKRGFNQSEKIAKYLVKLIDVPLIDLVVRHKYTEMLYKLKRDERSKELKNAFKINEEINIGNVEDKVVLLLDDVFTTGSTVNEISKVLKLAGVGKVYVITLLTKSSEKYVKDDAL</sequence>
<feature type="domain" description="Double zinc ribbon" evidence="3">
    <location>
        <begin position="30"/>
        <end position="77"/>
    </location>
</feature>
<dbReference type="InterPro" id="IPR000836">
    <property type="entry name" value="PRTase_dom"/>
</dbReference>
<dbReference type="SUPFAM" id="SSF53271">
    <property type="entry name" value="PRTase-like"/>
    <property type="match status" value="1"/>
</dbReference>
<dbReference type="InterPro" id="IPR029057">
    <property type="entry name" value="PRTase-like"/>
</dbReference>
<comment type="caution">
    <text evidence="4">The sequence shown here is derived from an EMBL/GenBank/DDBJ whole genome shotgun (WGS) entry which is preliminary data.</text>
</comment>
<dbReference type="RefSeq" id="WP_209457201.1">
    <property type="nucleotide sequence ID" value="NZ_BAAACS010000004.1"/>
</dbReference>
<dbReference type="CDD" id="cd06223">
    <property type="entry name" value="PRTases_typeI"/>
    <property type="match status" value="1"/>
</dbReference>
<gene>
    <name evidence="4" type="ORF">J2Z43_002165</name>
</gene>
<dbReference type="EMBL" id="JAGGJX010000004">
    <property type="protein sequence ID" value="MBP1855767.1"/>
    <property type="molecule type" value="Genomic_DNA"/>
</dbReference>
<dbReference type="InterPro" id="IPR044005">
    <property type="entry name" value="DZR_2"/>
</dbReference>
<feature type="domain" description="Phosphoribosyltransferase" evidence="2">
    <location>
        <begin position="164"/>
        <end position="273"/>
    </location>
</feature>
<dbReference type="Pfam" id="PF18912">
    <property type="entry name" value="DZR_2"/>
    <property type="match status" value="1"/>
</dbReference>
<comment type="similarity">
    <text evidence="1">Belongs to the ComF/GntX family.</text>
</comment>
<dbReference type="Pfam" id="PF00156">
    <property type="entry name" value="Pribosyltran"/>
    <property type="match status" value="1"/>
</dbReference>